<comment type="caution">
    <text evidence="1">The sequence shown here is derived from an EMBL/GenBank/DDBJ whole genome shotgun (WGS) entry which is preliminary data.</text>
</comment>
<sequence>MVGADVLGLSYEDEGGRRVPQSVELNKGIGGKWDGFVARLPPRYSLPNLRPKFLVRYSKYSFCMARFIWILGQVLSRLFSYTALRLFLAVGSSHFLSPLYFLTIISSMISEIAESYMDSKSPSKNTSEELARELLIAISNSLPDKILDSDFVPEGKKANGFAKPKGDWDDKFRSELISISYDECPDDKI</sequence>
<name>A0AAN9PSA8_CANGL</name>
<dbReference type="PANTHER" id="PTHR35282:SF2">
    <property type="entry name" value="F5D14.24 PROTEIN"/>
    <property type="match status" value="1"/>
</dbReference>
<accession>A0AAN9PSA8</accession>
<gene>
    <name evidence="1" type="ORF">VNO77_41047</name>
</gene>
<keyword evidence="2" id="KW-1185">Reference proteome</keyword>
<organism evidence="1 2">
    <name type="scientific">Canavalia gladiata</name>
    <name type="common">Sword bean</name>
    <name type="synonym">Dolichos gladiatus</name>
    <dbReference type="NCBI Taxonomy" id="3824"/>
    <lineage>
        <taxon>Eukaryota</taxon>
        <taxon>Viridiplantae</taxon>
        <taxon>Streptophyta</taxon>
        <taxon>Embryophyta</taxon>
        <taxon>Tracheophyta</taxon>
        <taxon>Spermatophyta</taxon>
        <taxon>Magnoliopsida</taxon>
        <taxon>eudicotyledons</taxon>
        <taxon>Gunneridae</taxon>
        <taxon>Pentapetalae</taxon>
        <taxon>rosids</taxon>
        <taxon>fabids</taxon>
        <taxon>Fabales</taxon>
        <taxon>Fabaceae</taxon>
        <taxon>Papilionoideae</taxon>
        <taxon>50 kb inversion clade</taxon>
        <taxon>NPAAA clade</taxon>
        <taxon>indigoferoid/millettioid clade</taxon>
        <taxon>Phaseoleae</taxon>
        <taxon>Canavalia</taxon>
    </lineage>
</organism>
<reference evidence="1 2" key="1">
    <citation type="submission" date="2024-01" db="EMBL/GenBank/DDBJ databases">
        <title>The genomes of 5 underutilized Papilionoideae crops provide insights into root nodulation and disease resistanc.</title>
        <authorList>
            <person name="Jiang F."/>
        </authorList>
    </citation>
    <scope>NUCLEOTIDE SEQUENCE [LARGE SCALE GENOMIC DNA]</scope>
    <source>
        <strain evidence="1">LVBAO_FW01</strain>
        <tissue evidence="1">Leaves</tissue>
    </source>
</reference>
<dbReference type="EMBL" id="JAYMYQ010000010">
    <property type="protein sequence ID" value="KAK7307728.1"/>
    <property type="molecule type" value="Genomic_DNA"/>
</dbReference>
<evidence type="ECO:0000313" key="1">
    <source>
        <dbReference type="EMBL" id="KAK7307728.1"/>
    </source>
</evidence>
<dbReference type="PANTHER" id="PTHR35282">
    <property type="entry name" value="F5D14.24 PROTEIN"/>
    <property type="match status" value="1"/>
</dbReference>
<protein>
    <submittedName>
        <fullName evidence="1">Uncharacterized protein</fullName>
    </submittedName>
</protein>
<dbReference type="Pfam" id="PF21737">
    <property type="entry name" value="DUF6865"/>
    <property type="match status" value="1"/>
</dbReference>
<dbReference type="Proteomes" id="UP001367508">
    <property type="component" value="Unassembled WGS sequence"/>
</dbReference>
<proteinExistence type="predicted"/>
<dbReference type="InterPro" id="IPR049198">
    <property type="entry name" value="DUF6865"/>
</dbReference>
<dbReference type="AlphaFoldDB" id="A0AAN9PSA8"/>
<evidence type="ECO:0000313" key="2">
    <source>
        <dbReference type="Proteomes" id="UP001367508"/>
    </source>
</evidence>